<dbReference type="SUPFAM" id="SSF50129">
    <property type="entry name" value="GroES-like"/>
    <property type="match status" value="1"/>
</dbReference>
<feature type="non-terminal residue" evidence="6">
    <location>
        <position position="1"/>
    </location>
</feature>
<evidence type="ECO:0000256" key="2">
    <source>
        <dbReference type="ARBA" id="ARBA00022833"/>
    </source>
</evidence>
<dbReference type="GO" id="GO:0016491">
    <property type="term" value="F:oxidoreductase activity"/>
    <property type="evidence" value="ECO:0007669"/>
    <property type="project" value="UniProtKB-KW"/>
</dbReference>
<dbReference type="AlphaFoldDB" id="A0A6L2PWZ8"/>
<protein>
    <recommendedName>
        <fullName evidence="5">Enoyl reductase (ER) domain-containing protein</fullName>
    </recommendedName>
</protein>
<dbReference type="InterPro" id="IPR002328">
    <property type="entry name" value="ADH_Zn_CS"/>
</dbReference>
<dbReference type="InterPro" id="IPR011032">
    <property type="entry name" value="GroES-like_sf"/>
</dbReference>
<evidence type="ECO:0000313" key="7">
    <source>
        <dbReference type="Proteomes" id="UP000502823"/>
    </source>
</evidence>
<sequence>GTMTPHTMEAVQFDKKKGQILFIEAPQPTKPAMNEVLVEVAYAGICGTDLHIAEGAFPCRDAPVILGHEFSGVVAAVGSEVTHLIPGDRIVVDPNCGCHNCESCHGGNYHYCKVGGINNTVGIWNDGGWAQYCKVPAEQVHKVPENITLEQAVLTEPLSCISHGWDRIAPIPVGSTILILGAGIIGNLWASTLHLQGHHRVIVSEPQETRRKLTQNLGTGFDIITPDELKDRKVKHPSWGVDLVIDCSGHAPAIEEALALINPGGKMCIFGITSPEARISISPFLMYKNELTIIAVNINPFSFPKALGWIDAMGSRYLDYGRLGIKTYTLSQHKEALEALKKGTIAKAMFKIK</sequence>
<evidence type="ECO:0000313" key="6">
    <source>
        <dbReference type="EMBL" id="GFG34277.1"/>
    </source>
</evidence>
<dbReference type="Proteomes" id="UP000502823">
    <property type="component" value="Unassembled WGS sequence"/>
</dbReference>
<dbReference type="OrthoDB" id="3941538at2759"/>
<dbReference type="SMART" id="SM00829">
    <property type="entry name" value="PKS_ER"/>
    <property type="match status" value="1"/>
</dbReference>
<dbReference type="EMBL" id="BLKM01000472">
    <property type="protein sequence ID" value="GFG34277.1"/>
    <property type="molecule type" value="Genomic_DNA"/>
</dbReference>
<reference evidence="7" key="1">
    <citation type="submission" date="2020-01" db="EMBL/GenBank/DDBJ databases">
        <title>Draft genome sequence of the Termite Coptotermes fromosanus.</title>
        <authorList>
            <person name="Itakura S."/>
            <person name="Yosikawa Y."/>
            <person name="Umezawa K."/>
        </authorList>
    </citation>
    <scope>NUCLEOTIDE SEQUENCE [LARGE SCALE GENOMIC DNA]</scope>
</reference>
<feature type="domain" description="Enoyl reductase (ER)" evidence="5">
    <location>
        <begin position="18"/>
        <end position="350"/>
    </location>
</feature>
<comment type="similarity">
    <text evidence="4">Belongs to the zinc-containing alcohol dehydrogenase family.</text>
</comment>
<dbReference type="InterPro" id="IPR020843">
    <property type="entry name" value="ER"/>
</dbReference>
<keyword evidence="2 4" id="KW-0862">Zinc</keyword>
<dbReference type="InterPro" id="IPR050129">
    <property type="entry name" value="Zn_alcohol_dh"/>
</dbReference>
<evidence type="ECO:0000256" key="3">
    <source>
        <dbReference type="ARBA" id="ARBA00023002"/>
    </source>
</evidence>
<dbReference type="InParanoid" id="A0A6L2PWZ8"/>
<keyword evidence="1 4" id="KW-0479">Metal-binding</keyword>
<dbReference type="Pfam" id="PF00107">
    <property type="entry name" value="ADH_zinc_N"/>
    <property type="match status" value="1"/>
</dbReference>
<gene>
    <name evidence="6" type="ORF">Cfor_07219</name>
</gene>
<name>A0A6L2PWZ8_COPFO</name>
<comment type="cofactor">
    <cofactor evidence="4">
        <name>Zn(2+)</name>
        <dbReference type="ChEBI" id="CHEBI:29105"/>
    </cofactor>
</comment>
<dbReference type="PROSITE" id="PS00059">
    <property type="entry name" value="ADH_ZINC"/>
    <property type="match status" value="1"/>
</dbReference>
<evidence type="ECO:0000259" key="5">
    <source>
        <dbReference type="SMART" id="SM00829"/>
    </source>
</evidence>
<organism evidence="6 7">
    <name type="scientific">Coptotermes formosanus</name>
    <name type="common">Formosan subterranean termite</name>
    <dbReference type="NCBI Taxonomy" id="36987"/>
    <lineage>
        <taxon>Eukaryota</taxon>
        <taxon>Metazoa</taxon>
        <taxon>Ecdysozoa</taxon>
        <taxon>Arthropoda</taxon>
        <taxon>Hexapoda</taxon>
        <taxon>Insecta</taxon>
        <taxon>Pterygota</taxon>
        <taxon>Neoptera</taxon>
        <taxon>Polyneoptera</taxon>
        <taxon>Dictyoptera</taxon>
        <taxon>Blattodea</taxon>
        <taxon>Blattoidea</taxon>
        <taxon>Termitoidae</taxon>
        <taxon>Rhinotermitidae</taxon>
        <taxon>Coptotermes</taxon>
    </lineage>
</organism>
<comment type="caution">
    <text evidence="6">The sequence shown here is derived from an EMBL/GenBank/DDBJ whole genome shotgun (WGS) entry which is preliminary data.</text>
</comment>
<dbReference type="InterPro" id="IPR013149">
    <property type="entry name" value="ADH-like_C"/>
</dbReference>
<keyword evidence="7" id="KW-1185">Reference proteome</keyword>
<dbReference type="PANTHER" id="PTHR43401:SF2">
    <property type="entry name" value="L-THREONINE 3-DEHYDROGENASE"/>
    <property type="match status" value="1"/>
</dbReference>
<proteinExistence type="inferred from homology"/>
<dbReference type="Gene3D" id="3.40.50.720">
    <property type="entry name" value="NAD(P)-binding Rossmann-like Domain"/>
    <property type="match status" value="1"/>
</dbReference>
<dbReference type="InterPro" id="IPR013154">
    <property type="entry name" value="ADH-like_N"/>
</dbReference>
<dbReference type="InterPro" id="IPR036291">
    <property type="entry name" value="NAD(P)-bd_dom_sf"/>
</dbReference>
<evidence type="ECO:0000256" key="1">
    <source>
        <dbReference type="ARBA" id="ARBA00022723"/>
    </source>
</evidence>
<accession>A0A6L2PWZ8</accession>
<dbReference type="Gene3D" id="3.90.180.10">
    <property type="entry name" value="Medium-chain alcohol dehydrogenases, catalytic domain"/>
    <property type="match status" value="1"/>
</dbReference>
<dbReference type="SUPFAM" id="SSF51735">
    <property type="entry name" value="NAD(P)-binding Rossmann-fold domains"/>
    <property type="match status" value="1"/>
</dbReference>
<dbReference type="PANTHER" id="PTHR43401">
    <property type="entry name" value="L-THREONINE 3-DEHYDROGENASE"/>
    <property type="match status" value="1"/>
</dbReference>
<dbReference type="Pfam" id="PF08240">
    <property type="entry name" value="ADH_N"/>
    <property type="match status" value="1"/>
</dbReference>
<keyword evidence="3" id="KW-0560">Oxidoreductase</keyword>
<evidence type="ECO:0000256" key="4">
    <source>
        <dbReference type="RuleBase" id="RU361277"/>
    </source>
</evidence>
<dbReference type="GO" id="GO:0008270">
    <property type="term" value="F:zinc ion binding"/>
    <property type="evidence" value="ECO:0007669"/>
    <property type="project" value="InterPro"/>
</dbReference>